<dbReference type="GO" id="GO:0016787">
    <property type="term" value="F:hydrolase activity"/>
    <property type="evidence" value="ECO:0007669"/>
    <property type="project" value="UniProtKB-KW"/>
</dbReference>
<sequence>MATATTLPQAGILTPAADHHLHIQSPQVTAELRRVAERLPAMFAGLNPAILDSRSGADALRVLDDAGVAQGVLLSEAYMYASVFATAGLANPARLTREENMFNVEAAEHSGGRLKAFIGVNPFCDFALDEIRYWGERGGAAGIKLHLANSGFEPDLEEHIGRLASVFREANRLGFALLVHLRPAGTYNEGHIDRIIEDVLSQAPDVVIQLAHAGGGGGLDDPTLLALERFCGAIAEQRPGTRGLLFDLAAVLVRDVGDSANVERLARFVAVARSIGLDRFLIGSDWPTLCSPLEHTALLLSQMPFDDDEWLVLARNRADYLD</sequence>
<dbReference type="EMBL" id="JAATIT010000002">
    <property type="protein sequence ID" value="NJB90015.1"/>
    <property type="molecule type" value="Genomic_DNA"/>
</dbReference>
<protein>
    <submittedName>
        <fullName evidence="2">Putative TIM-barrel fold metal-dependent hydrolase</fullName>
    </submittedName>
</protein>
<dbReference type="Pfam" id="PF04909">
    <property type="entry name" value="Amidohydro_2"/>
    <property type="match status" value="1"/>
</dbReference>
<evidence type="ECO:0000313" key="2">
    <source>
        <dbReference type="EMBL" id="NJB90015.1"/>
    </source>
</evidence>
<dbReference type="SUPFAM" id="SSF51556">
    <property type="entry name" value="Metallo-dependent hydrolases"/>
    <property type="match status" value="1"/>
</dbReference>
<dbReference type="Gene3D" id="3.20.20.140">
    <property type="entry name" value="Metal-dependent hydrolases"/>
    <property type="match status" value="1"/>
</dbReference>
<evidence type="ECO:0000259" key="1">
    <source>
        <dbReference type="Pfam" id="PF04909"/>
    </source>
</evidence>
<dbReference type="InterPro" id="IPR032466">
    <property type="entry name" value="Metal_Hydrolase"/>
</dbReference>
<evidence type="ECO:0000313" key="3">
    <source>
        <dbReference type="Proteomes" id="UP000535078"/>
    </source>
</evidence>
<keyword evidence="2" id="KW-0378">Hydrolase</keyword>
<keyword evidence="3" id="KW-1185">Reference proteome</keyword>
<organism evidence="2 3">
    <name type="scientific">Sphingopyxis italica</name>
    <dbReference type="NCBI Taxonomy" id="1129133"/>
    <lineage>
        <taxon>Bacteria</taxon>
        <taxon>Pseudomonadati</taxon>
        <taxon>Pseudomonadota</taxon>
        <taxon>Alphaproteobacteria</taxon>
        <taxon>Sphingomonadales</taxon>
        <taxon>Sphingomonadaceae</taxon>
        <taxon>Sphingopyxis</taxon>
    </lineage>
</organism>
<accession>A0A7X5XRN4</accession>
<comment type="caution">
    <text evidence="2">The sequence shown here is derived from an EMBL/GenBank/DDBJ whole genome shotgun (WGS) entry which is preliminary data.</text>
</comment>
<dbReference type="InterPro" id="IPR006680">
    <property type="entry name" value="Amidohydro-rel"/>
</dbReference>
<gene>
    <name evidence="2" type="ORF">GGR90_002190</name>
</gene>
<dbReference type="RefSeq" id="WP_167921455.1">
    <property type="nucleotide sequence ID" value="NZ_JAATIT010000002.1"/>
</dbReference>
<dbReference type="AlphaFoldDB" id="A0A7X5XRN4"/>
<proteinExistence type="predicted"/>
<name>A0A7X5XRN4_9SPHN</name>
<dbReference type="Proteomes" id="UP000535078">
    <property type="component" value="Unassembled WGS sequence"/>
</dbReference>
<feature type="domain" description="Amidohydrolase-related" evidence="1">
    <location>
        <begin position="72"/>
        <end position="296"/>
    </location>
</feature>
<reference evidence="2 3" key="1">
    <citation type="submission" date="2020-03" db="EMBL/GenBank/DDBJ databases">
        <title>Genomic Encyclopedia of Type Strains, Phase IV (KMG-IV): sequencing the most valuable type-strain genomes for metagenomic binning, comparative biology and taxonomic classification.</title>
        <authorList>
            <person name="Goeker M."/>
        </authorList>
    </citation>
    <scope>NUCLEOTIDE SEQUENCE [LARGE SCALE GENOMIC DNA]</scope>
    <source>
        <strain evidence="2 3">DSM 25229</strain>
    </source>
</reference>